<dbReference type="InterPro" id="IPR016467">
    <property type="entry name" value="DNA_recomb/repair_RecA-like"/>
</dbReference>
<dbReference type="GO" id="GO:0033065">
    <property type="term" value="C:Rad51C-XRCC3 complex"/>
    <property type="evidence" value="ECO:0007669"/>
    <property type="project" value="TreeGrafter"/>
</dbReference>
<dbReference type="InterPro" id="IPR020588">
    <property type="entry name" value="RecA_ATP-bd"/>
</dbReference>
<evidence type="ECO:0000256" key="7">
    <source>
        <dbReference type="ARBA" id="ARBA00040674"/>
    </source>
</evidence>
<evidence type="ECO:0000256" key="2">
    <source>
        <dbReference type="ARBA" id="ARBA00022741"/>
    </source>
</evidence>
<dbReference type="Gene3D" id="3.40.50.300">
    <property type="entry name" value="P-loop containing nucleotide triphosphate hydrolases"/>
    <property type="match status" value="1"/>
</dbReference>
<dbReference type="SUPFAM" id="SSF52540">
    <property type="entry name" value="P-loop containing nucleoside triphosphate hydrolases"/>
    <property type="match status" value="1"/>
</dbReference>
<keyword evidence="3" id="KW-0227">DNA damage</keyword>
<dbReference type="GO" id="GO:0140664">
    <property type="term" value="F:ATP-dependent DNA damage sensor activity"/>
    <property type="evidence" value="ECO:0007669"/>
    <property type="project" value="InterPro"/>
</dbReference>
<gene>
    <name evidence="10" type="ORF">NHX12_011804</name>
</gene>
<keyword evidence="11" id="KW-1185">Reference proteome</keyword>
<evidence type="ECO:0000256" key="8">
    <source>
        <dbReference type="SAM" id="MobiDB-lite"/>
    </source>
</evidence>
<dbReference type="PROSITE" id="PS50162">
    <property type="entry name" value="RECA_2"/>
    <property type="match status" value="1"/>
</dbReference>
<comment type="subcellular location">
    <subcellularLocation>
        <location evidence="1">Nucleus</location>
    </subcellularLocation>
</comment>
<dbReference type="Pfam" id="PF08423">
    <property type="entry name" value="Rad51"/>
    <property type="match status" value="1"/>
</dbReference>
<evidence type="ECO:0000313" key="11">
    <source>
        <dbReference type="Proteomes" id="UP001148018"/>
    </source>
</evidence>
<dbReference type="GO" id="GO:0005657">
    <property type="term" value="C:replication fork"/>
    <property type="evidence" value="ECO:0007669"/>
    <property type="project" value="TreeGrafter"/>
</dbReference>
<dbReference type="InterPro" id="IPR013632">
    <property type="entry name" value="Rad51_C"/>
</dbReference>
<evidence type="ECO:0000259" key="9">
    <source>
        <dbReference type="PROSITE" id="PS50162"/>
    </source>
</evidence>
<evidence type="ECO:0000256" key="4">
    <source>
        <dbReference type="ARBA" id="ARBA00022840"/>
    </source>
</evidence>
<dbReference type="OrthoDB" id="5957327at2759"/>
<dbReference type="EMBL" id="JANIIK010000116">
    <property type="protein sequence ID" value="KAJ3588210.1"/>
    <property type="molecule type" value="Genomic_DNA"/>
</dbReference>
<keyword evidence="2" id="KW-0547">Nucleotide-binding</keyword>
<keyword evidence="4" id="KW-0067">ATP-binding</keyword>
<feature type="domain" description="RecA family profile 1" evidence="9">
    <location>
        <begin position="75"/>
        <end position="262"/>
    </location>
</feature>
<accession>A0A9Q0DGJ4</accession>
<keyword evidence="6" id="KW-0539">Nucleus</keyword>
<dbReference type="GO" id="GO:0008821">
    <property type="term" value="F:crossover junction DNA endonuclease activity"/>
    <property type="evidence" value="ECO:0007669"/>
    <property type="project" value="TreeGrafter"/>
</dbReference>
<dbReference type="AlphaFoldDB" id="A0A9Q0DGJ4"/>
<dbReference type="Proteomes" id="UP001148018">
    <property type="component" value="Unassembled WGS sequence"/>
</dbReference>
<evidence type="ECO:0000256" key="6">
    <source>
        <dbReference type="ARBA" id="ARBA00023242"/>
    </source>
</evidence>
<dbReference type="GO" id="GO:0007131">
    <property type="term" value="P:reciprocal meiotic recombination"/>
    <property type="evidence" value="ECO:0007669"/>
    <property type="project" value="TreeGrafter"/>
</dbReference>
<keyword evidence="5" id="KW-0234">DNA repair</keyword>
<comment type="caution">
    <text evidence="10">The sequence shown here is derived from an EMBL/GenBank/DDBJ whole genome shotgun (WGS) entry which is preliminary data.</text>
</comment>
<dbReference type="PANTHER" id="PTHR46239:SF1">
    <property type="entry name" value="DNA REPAIR PROTEIN RAD51 HOMOLOG 3"/>
    <property type="match status" value="1"/>
</dbReference>
<dbReference type="GO" id="GO:0000707">
    <property type="term" value="P:meiotic DNA recombinase assembly"/>
    <property type="evidence" value="ECO:0007669"/>
    <property type="project" value="TreeGrafter"/>
</dbReference>
<name>A0A9Q0DGJ4_9TELE</name>
<dbReference type="GO" id="GO:0033063">
    <property type="term" value="C:Rad51B-Rad51C-Rad51D-XRCC2 complex"/>
    <property type="evidence" value="ECO:0007669"/>
    <property type="project" value="TreeGrafter"/>
</dbReference>
<proteinExistence type="predicted"/>
<dbReference type="InterPro" id="IPR052093">
    <property type="entry name" value="HR_Repair_Mediator"/>
</dbReference>
<evidence type="ECO:0000313" key="10">
    <source>
        <dbReference type="EMBL" id="KAJ3588210.1"/>
    </source>
</evidence>
<sequence length="391" mass="42792">MKPLSAAPLSPSVKVKLLRAGFDWEEELRGLEPLELSREGGLSLEEALEVQQILTRGVEQPGGGGLTALELLQQEERSIVTFCSQLDALLGGGVPLGRTSEVCGTPGVGKTQLCLQLCVDVQIPECFGGLGGHAVFVDTEGSLVVQRVVDLAQAAVHHCSLQDHDPEQQEAMKTFTMETILEHLHLMRCHDYVELLAQVHLLPDFLVRHSKVRLLVIDSLAFPFRRHFEDLSVRTRLLNGLAQQLLQIASQHSVAVVWTNQMTTQLVPVLGETPGHRAARGLLVPALGETWGHWATQRLLLHWEGPHRLASVFKSPNNMESSVSYSITQQGFRDASSSLSESKQPSSSLSESKQPSSSLSESKQPSSSLSESKQPSSSLSESKRPRMQEGQ</sequence>
<feature type="compositionally biased region" description="Basic and acidic residues" evidence="8">
    <location>
        <begin position="381"/>
        <end position="391"/>
    </location>
</feature>
<dbReference type="PANTHER" id="PTHR46239">
    <property type="entry name" value="DNA REPAIR PROTEIN RAD51 HOMOLOG 3 RAD51C"/>
    <property type="match status" value="1"/>
</dbReference>
<reference evidence="10" key="1">
    <citation type="submission" date="2022-07" db="EMBL/GenBank/DDBJ databases">
        <title>Chromosome-level genome of Muraenolepis orangiensis.</title>
        <authorList>
            <person name="Kim J."/>
        </authorList>
    </citation>
    <scope>NUCLEOTIDE SEQUENCE</scope>
    <source>
        <strain evidence="10">KU_S4_2022</strain>
        <tissue evidence="10">Muscle</tissue>
    </source>
</reference>
<dbReference type="GO" id="GO:0000400">
    <property type="term" value="F:four-way junction DNA binding"/>
    <property type="evidence" value="ECO:0007669"/>
    <property type="project" value="TreeGrafter"/>
</dbReference>
<dbReference type="CDD" id="cd19492">
    <property type="entry name" value="Rad51C"/>
    <property type="match status" value="1"/>
</dbReference>
<protein>
    <recommendedName>
        <fullName evidence="7">DNA repair protein RAD51 homolog 3</fullName>
    </recommendedName>
</protein>
<organism evidence="10 11">
    <name type="scientific">Muraenolepis orangiensis</name>
    <name type="common">Patagonian moray cod</name>
    <dbReference type="NCBI Taxonomy" id="630683"/>
    <lineage>
        <taxon>Eukaryota</taxon>
        <taxon>Metazoa</taxon>
        <taxon>Chordata</taxon>
        <taxon>Craniata</taxon>
        <taxon>Vertebrata</taxon>
        <taxon>Euteleostomi</taxon>
        <taxon>Actinopterygii</taxon>
        <taxon>Neopterygii</taxon>
        <taxon>Teleostei</taxon>
        <taxon>Neoteleostei</taxon>
        <taxon>Acanthomorphata</taxon>
        <taxon>Zeiogadaria</taxon>
        <taxon>Gadariae</taxon>
        <taxon>Gadiformes</taxon>
        <taxon>Muraenolepidoidei</taxon>
        <taxon>Muraenolepididae</taxon>
        <taxon>Muraenolepis</taxon>
    </lineage>
</organism>
<feature type="compositionally biased region" description="Low complexity" evidence="8">
    <location>
        <begin position="336"/>
        <end position="380"/>
    </location>
</feature>
<dbReference type="GO" id="GO:0005524">
    <property type="term" value="F:ATP binding"/>
    <property type="evidence" value="ECO:0007669"/>
    <property type="project" value="UniProtKB-KW"/>
</dbReference>
<feature type="region of interest" description="Disordered" evidence="8">
    <location>
        <begin position="334"/>
        <end position="391"/>
    </location>
</feature>
<evidence type="ECO:0000256" key="5">
    <source>
        <dbReference type="ARBA" id="ARBA00023204"/>
    </source>
</evidence>
<dbReference type="PIRSF" id="PIRSF005856">
    <property type="entry name" value="Rad51"/>
    <property type="match status" value="1"/>
</dbReference>
<dbReference type="InterPro" id="IPR027417">
    <property type="entry name" value="P-loop_NTPase"/>
</dbReference>
<evidence type="ECO:0000256" key="1">
    <source>
        <dbReference type="ARBA" id="ARBA00004123"/>
    </source>
</evidence>
<evidence type="ECO:0000256" key="3">
    <source>
        <dbReference type="ARBA" id="ARBA00022763"/>
    </source>
</evidence>